<dbReference type="GeneID" id="78446836"/>
<dbReference type="PhylomeDB" id="Q5JG01"/>
<dbReference type="SUPFAM" id="SSF55729">
    <property type="entry name" value="Acyl-CoA N-acyltransferases (Nat)"/>
    <property type="match status" value="1"/>
</dbReference>
<dbReference type="KEGG" id="tko:TK0331"/>
<dbReference type="CDD" id="cd04301">
    <property type="entry name" value="NAT_SF"/>
    <property type="match status" value="1"/>
</dbReference>
<dbReference type="eggNOG" id="arCOG00844">
    <property type="taxonomic scope" value="Archaea"/>
</dbReference>
<evidence type="ECO:0000313" key="2">
    <source>
        <dbReference type="EMBL" id="BAD84520.1"/>
    </source>
</evidence>
<dbReference type="Gene3D" id="3.40.630.30">
    <property type="match status" value="1"/>
</dbReference>
<dbReference type="Pfam" id="PF13508">
    <property type="entry name" value="Acetyltransf_7"/>
    <property type="match status" value="1"/>
</dbReference>
<keyword evidence="3" id="KW-1185">Reference proteome</keyword>
<accession>Q5JG01</accession>
<gene>
    <name evidence="2" type="ordered locus">TK0331</name>
</gene>
<dbReference type="InterPro" id="IPR016181">
    <property type="entry name" value="Acyl_CoA_acyltransferase"/>
</dbReference>
<dbReference type="AlphaFoldDB" id="Q5JG01"/>
<dbReference type="RefSeq" id="WP_011249286.1">
    <property type="nucleotide sequence ID" value="NC_006624.1"/>
</dbReference>
<evidence type="ECO:0000259" key="1">
    <source>
        <dbReference type="PROSITE" id="PS51186"/>
    </source>
</evidence>
<evidence type="ECO:0000313" key="3">
    <source>
        <dbReference type="Proteomes" id="UP000000536"/>
    </source>
</evidence>
<dbReference type="STRING" id="69014.TK0331"/>
<dbReference type="EnsemblBacteria" id="BAD84520">
    <property type="protein sequence ID" value="BAD84520"/>
    <property type="gene ID" value="TK0331"/>
</dbReference>
<dbReference type="FunFam" id="3.40.630.30:FF:000470">
    <property type="entry name" value="N-acetyltransferase, GNAT family"/>
    <property type="match status" value="1"/>
</dbReference>
<feature type="domain" description="N-acetyltransferase" evidence="1">
    <location>
        <begin position="3"/>
        <end position="172"/>
    </location>
</feature>
<dbReference type="Proteomes" id="UP000000536">
    <property type="component" value="Chromosome"/>
</dbReference>
<organism evidence="2 3">
    <name type="scientific">Thermococcus kodakarensis (strain ATCC BAA-918 / JCM 12380 / KOD1)</name>
    <name type="common">Pyrococcus kodakaraensis (strain KOD1)</name>
    <dbReference type="NCBI Taxonomy" id="69014"/>
    <lineage>
        <taxon>Archaea</taxon>
        <taxon>Methanobacteriati</taxon>
        <taxon>Methanobacteriota</taxon>
        <taxon>Thermococci</taxon>
        <taxon>Thermococcales</taxon>
        <taxon>Thermococcaceae</taxon>
        <taxon>Thermococcus</taxon>
    </lineage>
</organism>
<dbReference type="OrthoDB" id="194677at2157"/>
<dbReference type="PATRIC" id="fig|69014.16.peg.328"/>
<proteinExistence type="predicted"/>
<dbReference type="HOGENOM" id="CLU_896077_0_0_2"/>
<dbReference type="PROSITE" id="PS51186">
    <property type="entry name" value="GNAT"/>
    <property type="match status" value="1"/>
</dbReference>
<dbReference type="GO" id="GO:0016747">
    <property type="term" value="F:acyltransferase activity, transferring groups other than amino-acyl groups"/>
    <property type="evidence" value="ECO:0007669"/>
    <property type="project" value="InterPro"/>
</dbReference>
<dbReference type="InterPro" id="IPR000182">
    <property type="entry name" value="GNAT_dom"/>
</dbReference>
<protein>
    <submittedName>
        <fullName evidence="2">N-acetyltransferase, GNAT family</fullName>
    </submittedName>
</protein>
<dbReference type="EMBL" id="AP006878">
    <property type="protein sequence ID" value="BAD84520.1"/>
    <property type="molecule type" value="Genomic_DNA"/>
</dbReference>
<name>Q5JG01_THEKO</name>
<sequence length="283" mass="31411">MNLEIRVATLDDVKGIVDVHTAGEELSGFSVRERYLRGGPWMSVETCAVHINALLLEGQYPIVAELDGRIVGEAEVFLSEEQINGEMMRIAHLDVIEVHPDFRGKGIGRAIIEYIEGSFAGKAELLTTQPDEEAIGFYRKLGFHEVLYENWLVEVPTAKSSGDNVRPLKFFPWEKVKGLELVAGRFQSSYDMWFSSFKDIFAGVHELAEAGKVGNSYYVLKPLPGRPRKASLFLWGDEKDIPGAIGRAGEIGFKSVLTVLDEKTANALSTEKKGKVPIIAKRL</sequence>
<reference evidence="2 3" key="1">
    <citation type="journal article" date="2005" name="Genome Res.">
        <title>Complete genome sequence of the hyperthermophilic archaeon Thermococcus kodakaraensis KOD1 and comparison with Pyrococcus genomes.</title>
        <authorList>
            <person name="Fukui T."/>
            <person name="Atomi H."/>
            <person name="Kanai T."/>
            <person name="Matsumi R."/>
            <person name="Fujiwara S."/>
            <person name="Imanaka T."/>
        </authorList>
    </citation>
    <scope>NUCLEOTIDE SEQUENCE [LARGE SCALE GENOMIC DNA]</scope>
    <source>
        <strain evidence="3">ATCC BAA-918 / JCM 12380 / KOD1</strain>
    </source>
</reference>
<dbReference type="InParanoid" id="Q5JG01"/>